<reference evidence="2 3" key="1">
    <citation type="submission" date="2018-07" db="EMBL/GenBank/DDBJ databases">
        <title>Bacillus sp. YLB-04 draft genome sequence.</title>
        <authorList>
            <person name="Yu L."/>
            <person name="Tang X."/>
        </authorList>
    </citation>
    <scope>NUCLEOTIDE SEQUENCE [LARGE SCALE GENOMIC DNA]</scope>
    <source>
        <strain evidence="2 3">YLB-04</strain>
    </source>
</reference>
<dbReference type="RefSeq" id="WP_115450959.1">
    <property type="nucleotide sequence ID" value="NZ_QNQT01000002.1"/>
</dbReference>
<accession>A0A3D8GS51</accession>
<feature type="domain" description="HTH cro/C1-type" evidence="1">
    <location>
        <begin position="15"/>
        <end position="70"/>
    </location>
</feature>
<dbReference type="SMART" id="SM00530">
    <property type="entry name" value="HTH_XRE"/>
    <property type="match status" value="1"/>
</dbReference>
<dbReference type="GO" id="GO:0003677">
    <property type="term" value="F:DNA binding"/>
    <property type="evidence" value="ECO:0007669"/>
    <property type="project" value="InterPro"/>
</dbReference>
<dbReference type="SUPFAM" id="SSF47413">
    <property type="entry name" value="lambda repressor-like DNA-binding domains"/>
    <property type="match status" value="1"/>
</dbReference>
<dbReference type="PROSITE" id="PS50943">
    <property type="entry name" value="HTH_CROC1"/>
    <property type="match status" value="1"/>
</dbReference>
<dbReference type="OrthoDB" id="2679499at2"/>
<name>A0A3D8GS51_9BACI</name>
<evidence type="ECO:0000259" key="1">
    <source>
        <dbReference type="PROSITE" id="PS50943"/>
    </source>
</evidence>
<dbReference type="Gene3D" id="1.10.260.40">
    <property type="entry name" value="lambda repressor-like DNA-binding domains"/>
    <property type="match status" value="1"/>
</dbReference>
<keyword evidence="3" id="KW-1185">Reference proteome</keyword>
<dbReference type="AlphaFoldDB" id="A0A3D8GS51"/>
<dbReference type="Pfam" id="PF13560">
    <property type="entry name" value="HTH_31"/>
    <property type="match status" value="1"/>
</dbReference>
<proteinExistence type="predicted"/>
<organism evidence="2 3">
    <name type="scientific">Neobacillus piezotolerans</name>
    <dbReference type="NCBI Taxonomy" id="2259171"/>
    <lineage>
        <taxon>Bacteria</taxon>
        <taxon>Bacillati</taxon>
        <taxon>Bacillota</taxon>
        <taxon>Bacilli</taxon>
        <taxon>Bacillales</taxon>
        <taxon>Bacillaceae</taxon>
        <taxon>Neobacillus</taxon>
    </lineage>
</organism>
<protein>
    <submittedName>
        <fullName evidence="2">XRE family transcriptional regulator</fullName>
    </submittedName>
</protein>
<dbReference type="CDD" id="cd00093">
    <property type="entry name" value="HTH_XRE"/>
    <property type="match status" value="1"/>
</dbReference>
<dbReference type="InterPro" id="IPR001387">
    <property type="entry name" value="Cro/C1-type_HTH"/>
</dbReference>
<dbReference type="EMBL" id="QNQT01000002">
    <property type="protein sequence ID" value="RDU37285.1"/>
    <property type="molecule type" value="Genomic_DNA"/>
</dbReference>
<sequence length="85" mass="9650">MSIVQVDKNLFGTFLRTCRAKNGWSLCDVKQRTGINPSYLNRLERGKRRNPSVILVQSLAVAYSVQVTTLIDLLLLDKGEEQIKE</sequence>
<evidence type="ECO:0000313" key="2">
    <source>
        <dbReference type="EMBL" id="RDU37285.1"/>
    </source>
</evidence>
<evidence type="ECO:0000313" key="3">
    <source>
        <dbReference type="Proteomes" id="UP000257144"/>
    </source>
</evidence>
<dbReference type="InterPro" id="IPR010982">
    <property type="entry name" value="Lambda_DNA-bd_dom_sf"/>
</dbReference>
<dbReference type="Proteomes" id="UP000257144">
    <property type="component" value="Unassembled WGS sequence"/>
</dbReference>
<gene>
    <name evidence="2" type="ORF">DRW41_05375</name>
</gene>
<comment type="caution">
    <text evidence="2">The sequence shown here is derived from an EMBL/GenBank/DDBJ whole genome shotgun (WGS) entry which is preliminary data.</text>
</comment>